<comment type="cofactor">
    <cofactor evidence="2">
        <name>Mg(2+)</name>
        <dbReference type="ChEBI" id="CHEBI:18420"/>
    </cofactor>
</comment>
<dbReference type="CDD" id="cd18870">
    <property type="entry name" value="NUDIX_AcylCoAdiphos_Nudt19"/>
    <property type="match status" value="1"/>
</dbReference>
<keyword evidence="6" id="KW-0464">Manganese</keyword>
<reference evidence="9" key="1">
    <citation type="journal article" date="2019" name="Int. J. Syst. Evol. Microbiol.">
        <title>The Global Catalogue of Microorganisms (GCM) 10K type strain sequencing project: providing services to taxonomists for standard genome sequencing and annotation.</title>
        <authorList>
            <consortium name="The Broad Institute Genomics Platform"/>
            <consortium name="The Broad Institute Genome Sequencing Center for Infectious Disease"/>
            <person name="Wu L."/>
            <person name="Ma J."/>
        </authorList>
    </citation>
    <scope>NUCLEOTIDE SEQUENCE [LARGE SCALE GENOMIC DNA]</scope>
    <source>
        <strain evidence="9">JCM 17979</strain>
    </source>
</reference>
<evidence type="ECO:0000313" key="9">
    <source>
        <dbReference type="Proteomes" id="UP001500928"/>
    </source>
</evidence>
<dbReference type="InterPro" id="IPR039121">
    <property type="entry name" value="NUDT19"/>
</dbReference>
<keyword evidence="3" id="KW-0479">Metal-binding</keyword>
<comment type="cofactor">
    <cofactor evidence="1">
        <name>Mn(2+)</name>
        <dbReference type="ChEBI" id="CHEBI:29035"/>
    </cofactor>
</comment>
<proteinExistence type="predicted"/>
<dbReference type="Proteomes" id="UP001500928">
    <property type="component" value="Unassembled WGS sequence"/>
</dbReference>
<dbReference type="EMBL" id="BAABHO010000083">
    <property type="protein sequence ID" value="GAA4812871.1"/>
    <property type="molecule type" value="Genomic_DNA"/>
</dbReference>
<gene>
    <name evidence="8" type="ORF">GCM10023200_58330</name>
</gene>
<organism evidence="8 9">
    <name type="scientific">Actinomycetospora chlora</name>
    <dbReference type="NCBI Taxonomy" id="663608"/>
    <lineage>
        <taxon>Bacteria</taxon>
        <taxon>Bacillati</taxon>
        <taxon>Actinomycetota</taxon>
        <taxon>Actinomycetes</taxon>
        <taxon>Pseudonocardiales</taxon>
        <taxon>Pseudonocardiaceae</taxon>
        <taxon>Actinomycetospora</taxon>
    </lineage>
</organism>
<protein>
    <submittedName>
        <fullName evidence="8">NUDIX domain-containing protein</fullName>
    </submittedName>
</protein>
<evidence type="ECO:0000313" key="8">
    <source>
        <dbReference type="EMBL" id="GAA4812871.1"/>
    </source>
</evidence>
<sequence>MTTDLVDLPPRFGMDRPAFDRIGRRPPGELRLASTVILVRDGAAGDSAEVFLLERAGEMAFAGGVSVFPGGGLDEADRTALPEGLVDGPAAAQAATTWATDAEGAAALLACAVRETFEETGVLLAGARPAAGARERLVAREIGLRDVADRVDAERLRPWARWITPEGMPRRYDTAFFLTTVPEGQEPDGATTEAVGSGWCTPARALREWEDGRRALMPPTWAVLTELAEAGGSAAELLAAAARRRPEPVTPQFRPGDERVGLAVPAHAFGHAAGEAS</sequence>
<evidence type="ECO:0000259" key="7">
    <source>
        <dbReference type="PROSITE" id="PS51462"/>
    </source>
</evidence>
<evidence type="ECO:0000256" key="1">
    <source>
        <dbReference type="ARBA" id="ARBA00001936"/>
    </source>
</evidence>
<dbReference type="PROSITE" id="PS51462">
    <property type="entry name" value="NUDIX"/>
    <property type="match status" value="1"/>
</dbReference>
<evidence type="ECO:0000256" key="6">
    <source>
        <dbReference type="ARBA" id="ARBA00023211"/>
    </source>
</evidence>
<feature type="domain" description="Nudix hydrolase" evidence="7">
    <location>
        <begin position="29"/>
        <end position="229"/>
    </location>
</feature>
<dbReference type="Gene3D" id="3.90.79.10">
    <property type="entry name" value="Nucleoside Triphosphate Pyrophosphohydrolase"/>
    <property type="match status" value="1"/>
</dbReference>
<evidence type="ECO:0000256" key="5">
    <source>
        <dbReference type="ARBA" id="ARBA00022842"/>
    </source>
</evidence>
<dbReference type="PANTHER" id="PTHR12318:SF0">
    <property type="entry name" value="ACYL-COENZYME A DIPHOSPHATASE NUDT19"/>
    <property type="match status" value="1"/>
</dbReference>
<keyword evidence="9" id="KW-1185">Reference proteome</keyword>
<evidence type="ECO:0000256" key="2">
    <source>
        <dbReference type="ARBA" id="ARBA00001946"/>
    </source>
</evidence>
<keyword evidence="4" id="KW-0378">Hydrolase</keyword>
<comment type="caution">
    <text evidence="8">The sequence shown here is derived from an EMBL/GenBank/DDBJ whole genome shotgun (WGS) entry which is preliminary data.</text>
</comment>
<name>A0ABP9CKS5_9PSEU</name>
<dbReference type="InterPro" id="IPR015797">
    <property type="entry name" value="NUDIX_hydrolase-like_dom_sf"/>
</dbReference>
<dbReference type="InterPro" id="IPR000086">
    <property type="entry name" value="NUDIX_hydrolase_dom"/>
</dbReference>
<evidence type="ECO:0000256" key="3">
    <source>
        <dbReference type="ARBA" id="ARBA00022723"/>
    </source>
</evidence>
<evidence type="ECO:0000256" key="4">
    <source>
        <dbReference type="ARBA" id="ARBA00022801"/>
    </source>
</evidence>
<keyword evidence="5" id="KW-0460">Magnesium</keyword>
<dbReference type="SUPFAM" id="SSF55811">
    <property type="entry name" value="Nudix"/>
    <property type="match status" value="1"/>
</dbReference>
<dbReference type="PANTHER" id="PTHR12318">
    <property type="entry name" value="TESTOSTERONE-REGULATED PROTEIN RP2"/>
    <property type="match status" value="1"/>
</dbReference>
<accession>A0ABP9CKS5</accession>
<dbReference type="RefSeq" id="WP_345424741.1">
    <property type="nucleotide sequence ID" value="NZ_BAABHO010000083.1"/>
</dbReference>